<dbReference type="AlphaFoldDB" id="A0A0C5C931"/>
<protein>
    <submittedName>
        <fullName evidence="2">Uncharacterized protein</fullName>
    </submittedName>
</protein>
<dbReference type="STRING" id="1582439.NPIRD3C_0508"/>
<sequence length="99" mass="10805">MSKHLGGLAGSAFLEGLFLAIQTKTGQDVSPTGLILLIFDSLDSIIVPEIRPQVEIFKIVIIIIPFVYTFFGIIIVGWKLGLAIFVPILIGSYILFISI</sequence>
<name>A0A0C5C931_9ARCH</name>
<evidence type="ECO:0000256" key="1">
    <source>
        <dbReference type="SAM" id="Phobius"/>
    </source>
</evidence>
<feature type="transmembrane region" description="Helical" evidence="1">
    <location>
        <begin position="59"/>
        <end position="76"/>
    </location>
</feature>
<keyword evidence="3" id="KW-1185">Reference proteome</keyword>
<evidence type="ECO:0000313" key="2">
    <source>
        <dbReference type="EMBL" id="AJM91722.1"/>
    </source>
</evidence>
<dbReference type="KEGG" id="nid:NPIRD3C_0508"/>
<keyword evidence="1" id="KW-0812">Transmembrane</keyword>
<feature type="transmembrane region" description="Helical" evidence="1">
    <location>
        <begin position="82"/>
        <end position="98"/>
    </location>
</feature>
<dbReference type="PATRIC" id="fig|1582439.9.peg.512"/>
<gene>
    <name evidence="2" type="ORF">NPIRD3C_0508</name>
</gene>
<dbReference type="Proteomes" id="UP000032027">
    <property type="component" value="Chromosome"/>
</dbReference>
<dbReference type="EMBL" id="CP010868">
    <property type="protein sequence ID" value="AJM91722.1"/>
    <property type="molecule type" value="Genomic_DNA"/>
</dbReference>
<accession>A0A0C5C931</accession>
<proteinExistence type="predicted"/>
<dbReference type="GeneID" id="59166933"/>
<organism evidence="2 3">
    <name type="scientific">Nitrosopumilus piranensis</name>
    <dbReference type="NCBI Taxonomy" id="1582439"/>
    <lineage>
        <taxon>Archaea</taxon>
        <taxon>Nitrososphaerota</taxon>
        <taxon>Nitrososphaeria</taxon>
        <taxon>Nitrosopumilales</taxon>
        <taxon>Nitrosopumilaceae</taxon>
        <taxon>Nitrosopumilus</taxon>
    </lineage>
</organism>
<evidence type="ECO:0000313" key="3">
    <source>
        <dbReference type="Proteomes" id="UP000032027"/>
    </source>
</evidence>
<reference evidence="2 3" key="2">
    <citation type="journal article" date="2016" name="ISME J.">
        <title>Physiological and genomic characterization of two novel marine thaumarchaeal strains indicates niche differentiation.</title>
        <authorList>
            <person name="Bayer B."/>
            <person name="Vojvoda J."/>
            <person name="Offre P."/>
            <person name="Alves R.J."/>
            <person name="Elisabeth N.H."/>
            <person name="Garcia J.A."/>
            <person name="Volland J.M."/>
            <person name="Srivastava A."/>
            <person name="Schleper C."/>
            <person name="Herndl G.J."/>
        </authorList>
    </citation>
    <scope>NUCLEOTIDE SEQUENCE [LARGE SCALE GENOMIC DNA]</scope>
    <source>
        <strain evidence="2 3">D3C</strain>
    </source>
</reference>
<dbReference type="HOGENOM" id="CLU_2313655_0_0_2"/>
<dbReference type="RefSeq" id="WP_192827860.1">
    <property type="nucleotide sequence ID" value="NZ_CP010868.1"/>
</dbReference>
<reference evidence="2 3" key="3">
    <citation type="journal article" date="2019" name="Int. J. Syst. Evol. Microbiol.">
        <title>Nitrosopumilus adriaticus sp. nov. and Nitrosopumilus piranensis sp. nov., two ammonia-oxidizing archaea from the Adriatic Sea and members of the class Nitrososphaeria.</title>
        <authorList>
            <person name="Bayer B."/>
            <person name="Vojvoda J."/>
            <person name="Reinthaler T."/>
            <person name="Reyes C."/>
            <person name="Pinto M."/>
            <person name="Herndl G.J."/>
        </authorList>
    </citation>
    <scope>NUCLEOTIDE SEQUENCE [LARGE SCALE GENOMIC DNA]</scope>
    <source>
        <strain evidence="2 3">D3C</strain>
    </source>
</reference>
<reference evidence="3" key="1">
    <citation type="submission" date="2015-02" db="EMBL/GenBank/DDBJ databases">
        <title>Characterization of two novel Thaumarchaeota isolated from the Northern Adriatic Sea.</title>
        <authorList>
            <person name="Bayer B."/>
            <person name="Vojvoda J."/>
            <person name="Offre P."/>
            <person name="Srivastava A."/>
            <person name="Elisabeth N."/>
            <person name="Garcia J.A.L."/>
            <person name="Schleper C."/>
            <person name="Herndl G.J."/>
        </authorList>
    </citation>
    <scope>NUCLEOTIDE SEQUENCE [LARGE SCALE GENOMIC DNA]</scope>
    <source>
        <strain evidence="3">D3C</strain>
    </source>
</reference>
<keyword evidence="1" id="KW-1133">Transmembrane helix</keyword>
<keyword evidence="1" id="KW-0472">Membrane</keyword>